<keyword evidence="3 6" id="KW-0812">Transmembrane</keyword>
<evidence type="ECO:0000259" key="7">
    <source>
        <dbReference type="Pfam" id="PF00892"/>
    </source>
</evidence>
<feature type="transmembrane region" description="Helical" evidence="6">
    <location>
        <begin position="44"/>
        <end position="62"/>
    </location>
</feature>
<dbReference type="GO" id="GO:0016020">
    <property type="term" value="C:membrane"/>
    <property type="evidence" value="ECO:0007669"/>
    <property type="project" value="UniProtKB-SubCell"/>
</dbReference>
<feature type="transmembrane region" description="Helical" evidence="6">
    <location>
        <begin position="12"/>
        <end position="32"/>
    </location>
</feature>
<dbReference type="PANTHER" id="PTHR32322">
    <property type="entry name" value="INNER MEMBRANE TRANSPORTER"/>
    <property type="match status" value="1"/>
</dbReference>
<feature type="transmembrane region" description="Helical" evidence="6">
    <location>
        <begin position="252"/>
        <end position="269"/>
    </location>
</feature>
<feature type="domain" description="EamA" evidence="7">
    <location>
        <begin position="158"/>
        <end position="290"/>
    </location>
</feature>
<comment type="similarity">
    <text evidence="2">Belongs to the EamA transporter family.</text>
</comment>
<gene>
    <name evidence="8" type="ORF">ETQ85_07895</name>
</gene>
<comment type="subcellular location">
    <subcellularLocation>
        <location evidence="1">Membrane</location>
        <topology evidence="1">Multi-pass membrane protein</topology>
    </subcellularLocation>
</comment>
<sequence>MSDSSAPGLSDHSRGVLAALVVVLCWSGFNIVSRLGSKGVMTPFDIAALRYGVSGVIALPYFMARVPPRDWPRYGVLALFGGLGYGLLVYSGFAFAPTAHAGVFVNGGIPFWTIVIVALMSGFRLERHIVMALLLSSAGLLLIGYESLVAPDAGSRWIGDILFLLAALSWAVFGLLMRRWMVRPQLAISGVATFSLLIYMPVYLLWLPKAIAASPAAEIALQGVYQGLVAALLAGGMYSYANQKIGSCQASMMLALVPGVSAVGAFFMLGEALSLHVVLGIVVVSIGAILGAMPSGGVMSLLRRSGDA</sequence>
<proteinExistence type="inferred from homology"/>
<organism evidence="8 9">
    <name type="scientific">Zoogloea oleivorans</name>
    <dbReference type="NCBI Taxonomy" id="1552750"/>
    <lineage>
        <taxon>Bacteria</taxon>
        <taxon>Pseudomonadati</taxon>
        <taxon>Pseudomonadota</taxon>
        <taxon>Betaproteobacteria</taxon>
        <taxon>Rhodocyclales</taxon>
        <taxon>Zoogloeaceae</taxon>
        <taxon>Zoogloea</taxon>
    </lineage>
</organism>
<evidence type="ECO:0000256" key="1">
    <source>
        <dbReference type="ARBA" id="ARBA00004141"/>
    </source>
</evidence>
<evidence type="ECO:0000313" key="9">
    <source>
        <dbReference type="Proteomes" id="UP000389128"/>
    </source>
</evidence>
<feature type="domain" description="EamA" evidence="7">
    <location>
        <begin position="14"/>
        <end position="144"/>
    </location>
</feature>
<dbReference type="Proteomes" id="UP000389128">
    <property type="component" value="Unassembled WGS sequence"/>
</dbReference>
<dbReference type="PANTHER" id="PTHR32322:SF2">
    <property type="entry name" value="EAMA DOMAIN-CONTAINING PROTEIN"/>
    <property type="match status" value="1"/>
</dbReference>
<keyword evidence="4 6" id="KW-1133">Transmembrane helix</keyword>
<dbReference type="Pfam" id="PF00892">
    <property type="entry name" value="EamA"/>
    <property type="match status" value="2"/>
</dbReference>
<feature type="transmembrane region" description="Helical" evidence="6">
    <location>
        <begin position="74"/>
        <end position="95"/>
    </location>
</feature>
<dbReference type="InterPro" id="IPR000620">
    <property type="entry name" value="EamA_dom"/>
</dbReference>
<dbReference type="EMBL" id="SDKK01000006">
    <property type="protein sequence ID" value="TYC60045.1"/>
    <property type="molecule type" value="Genomic_DNA"/>
</dbReference>
<dbReference type="InterPro" id="IPR037185">
    <property type="entry name" value="EmrE-like"/>
</dbReference>
<comment type="caution">
    <text evidence="8">The sequence shown here is derived from an EMBL/GenBank/DDBJ whole genome shotgun (WGS) entry which is preliminary data.</text>
</comment>
<evidence type="ECO:0000313" key="8">
    <source>
        <dbReference type="EMBL" id="TYC60045.1"/>
    </source>
</evidence>
<dbReference type="InterPro" id="IPR050638">
    <property type="entry name" value="AA-Vitamin_Transporters"/>
</dbReference>
<name>A0A6C2D324_9RHOO</name>
<evidence type="ECO:0000256" key="6">
    <source>
        <dbReference type="SAM" id="Phobius"/>
    </source>
</evidence>
<feature type="transmembrane region" description="Helical" evidence="6">
    <location>
        <begin position="186"/>
        <end position="207"/>
    </location>
</feature>
<evidence type="ECO:0000256" key="3">
    <source>
        <dbReference type="ARBA" id="ARBA00022692"/>
    </source>
</evidence>
<dbReference type="OrthoDB" id="4167046at2"/>
<evidence type="ECO:0000256" key="4">
    <source>
        <dbReference type="ARBA" id="ARBA00022989"/>
    </source>
</evidence>
<feature type="transmembrane region" description="Helical" evidence="6">
    <location>
        <begin position="128"/>
        <end position="145"/>
    </location>
</feature>
<keyword evidence="9" id="KW-1185">Reference proteome</keyword>
<accession>A0A6C2D324</accession>
<keyword evidence="5 6" id="KW-0472">Membrane</keyword>
<evidence type="ECO:0000256" key="2">
    <source>
        <dbReference type="ARBA" id="ARBA00007362"/>
    </source>
</evidence>
<feature type="transmembrane region" description="Helical" evidence="6">
    <location>
        <begin position="275"/>
        <end position="302"/>
    </location>
</feature>
<feature type="transmembrane region" description="Helical" evidence="6">
    <location>
        <begin position="101"/>
        <end position="121"/>
    </location>
</feature>
<evidence type="ECO:0000256" key="5">
    <source>
        <dbReference type="ARBA" id="ARBA00023136"/>
    </source>
</evidence>
<feature type="transmembrane region" description="Helical" evidence="6">
    <location>
        <begin position="157"/>
        <end position="177"/>
    </location>
</feature>
<feature type="transmembrane region" description="Helical" evidence="6">
    <location>
        <begin position="219"/>
        <end position="240"/>
    </location>
</feature>
<dbReference type="SUPFAM" id="SSF103481">
    <property type="entry name" value="Multidrug resistance efflux transporter EmrE"/>
    <property type="match status" value="1"/>
</dbReference>
<reference evidence="8 9" key="1">
    <citation type="submission" date="2019-01" db="EMBL/GenBank/DDBJ databases">
        <title>Zoogloea oleivorans genome sequencing and assembly.</title>
        <authorList>
            <person name="Tancsics A."/>
            <person name="Farkas M."/>
            <person name="Kriszt B."/>
            <person name="Maroti G."/>
            <person name="Horvath B."/>
        </authorList>
    </citation>
    <scope>NUCLEOTIDE SEQUENCE [LARGE SCALE GENOMIC DNA]</scope>
    <source>
        <strain evidence="8 9">Buc</strain>
    </source>
</reference>
<dbReference type="AlphaFoldDB" id="A0A6C2D324"/>
<protein>
    <submittedName>
        <fullName evidence="8">DMT family transporter</fullName>
    </submittedName>
</protein>